<dbReference type="SUPFAM" id="SSF53167">
    <property type="entry name" value="Purine and uridine phosphorylases"/>
    <property type="match status" value="1"/>
</dbReference>
<dbReference type="CDD" id="cd09009">
    <property type="entry name" value="PNP-EcPNPII_like"/>
    <property type="match status" value="1"/>
</dbReference>
<dbReference type="Gene3D" id="3.40.50.1580">
    <property type="entry name" value="Nucleoside phosphorylase domain"/>
    <property type="match status" value="1"/>
</dbReference>
<comment type="similarity">
    <text evidence="2 5">Belongs to the PNP/MTAP phosphorylase family.</text>
</comment>
<evidence type="ECO:0000313" key="8">
    <source>
        <dbReference type="EMBL" id="WCL53716.1"/>
    </source>
</evidence>
<proteinExistence type="inferred from homology"/>
<keyword evidence="9" id="KW-1185">Reference proteome</keyword>
<dbReference type="PIRSF" id="PIRSF000477">
    <property type="entry name" value="PurNPase"/>
    <property type="match status" value="1"/>
</dbReference>
<dbReference type="InterPro" id="IPR000845">
    <property type="entry name" value="Nucleoside_phosphorylase_d"/>
</dbReference>
<evidence type="ECO:0000313" key="9">
    <source>
        <dbReference type="Proteomes" id="UP001217500"/>
    </source>
</evidence>
<evidence type="ECO:0000259" key="7">
    <source>
        <dbReference type="Pfam" id="PF01048"/>
    </source>
</evidence>
<feature type="binding site" evidence="6">
    <location>
        <begin position="81"/>
        <end position="83"/>
    </location>
    <ligand>
        <name>phosphate</name>
        <dbReference type="ChEBI" id="CHEBI:43474"/>
    </ligand>
</feature>
<accession>A0AAF0BLY1</accession>
<sequence length="274" mass="29246">MMYDQIQAAAAHIKEAYKGEMPKIAVILGSGLAGMADALEDAAIFPYGDLPGFPVTTVIGHTGKLYIGKLEGVPLICMQGRVHGYEGHDQQMLGFPTRVLAALGVETLFITNASGSLDVDAGPGSLMMITDHINFSGQNPLVGVNDDRLGPRFPDMGDAWNKKLRKKLAKVAEKLDIKLHKGVYIGVKGPNFETPAEIRAFRTWGAGCVGMSTIPEVLTANHAGMKVVGVASITNYGAGMVDEVLNHVDTLEFAAKAAVNLERLIRAFVKEISA</sequence>
<dbReference type="PANTHER" id="PTHR11904:SF9">
    <property type="entry name" value="PURINE NUCLEOSIDE PHOSPHORYLASE-RELATED"/>
    <property type="match status" value="1"/>
</dbReference>
<dbReference type="EMBL" id="CP116805">
    <property type="protein sequence ID" value="WCL53716.1"/>
    <property type="molecule type" value="Genomic_DNA"/>
</dbReference>
<dbReference type="GO" id="GO:0005737">
    <property type="term" value="C:cytoplasm"/>
    <property type="evidence" value="ECO:0007669"/>
    <property type="project" value="TreeGrafter"/>
</dbReference>
<dbReference type="NCBIfam" id="TIGR01700">
    <property type="entry name" value="PNPH"/>
    <property type="match status" value="1"/>
</dbReference>
<name>A0AAF0BLY1_9PROT</name>
<protein>
    <recommendedName>
        <fullName evidence="5">Purine nucleoside phosphorylase</fullName>
        <ecNumber evidence="5">2.4.2.1</ecNumber>
    </recommendedName>
    <alternativeName>
        <fullName evidence="5">Inosine-guanosine phosphorylase</fullName>
    </alternativeName>
</protein>
<keyword evidence="3 5" id="KW-0328">Glycosyltransferase</keyword>
<dbReference type="AlphaFoldDB" id="A0AAF0BLY1"/>
<dbReference type="InterPro" id="IPR011270">
    <property type="entry name" value="Pur_Nuc_Pase_Ino/Guo-sp"/>
</dbReference>
<evidence type="ECO:0000256" key="4">
    <source>
        <dbReference type="ARBA" id="ARBA00022679"/>
    </source>
</evidence>
<gene>
    <name evidence="8" type="ORF">PH603_14340</name>
</gene>
<dbReference type="Proteomes" id="UP001217500">
    <property type="component" value="Chromosome"/>
</dbReference>
<dbReference type="NCBIfam" id="NF006054">
    <property type="entry name" value="PRK08202.1"/>
    <property type="match status" value="1"/>
</dbReference>
<organism evidence="8 9">
    <name type="scientific">Gimibacter soli</name>
    <dbReference type="NCBI Taxonomy" id="3024400"/>
    <lineage>
        <taxon>Bacteria</taxon>
        <taxon>Pseudomonadati</taxon>
        <taxon>Pseudomonadota</taxon>
        <taxon>Alphaproteobacteria</taxon>
        <taxon>Kordiimonadales</taxon>
        <taxon>Temperatibacteraceae</taxon>
        <taxon>Gimibacter</taxon>
    </lineage>
</organism>
<feature type="binding site" evidence="6">
    <location>
        <position position="235"/>
    </location>
    <ligand>
        <name>a purine D-ribonucleoside</name>
        <dbReference type="ChEBI" id="CHEBI:142355"/>
    </ligand>
</feature>
<dbReference type="InterPro" id="IPR035994">
    <property type="entry name" value="Nucleoside_phosphorylase_sf"/>
</dbReference>
<evidence type="ECO:0000256" key="1">
    <source>
        <dbReference type="ARBA" id="ARBA00005058"/>
    </source>
</evidence>
<evidence type="ECO:0000256" key="3">
    <source>
        <dbReference type="ARBA" id="ARBA00022676"/>
    </source>
</evidence>
<dbReference type="KEGG" id="gso:PH603_14340"/>
<dbReference type="NCBIfam" id="TIGR01697">
    <property type="entry name" value="PNPH-PUNA-XAPA"/>
    <property type="match status" value="1"/>
</dbReference>
<evidence type="ECO:0000256" key="5">
    <source>
        <dbReference type="PIRNR" id="PIRNR000477"/>
    </source>
</evidence>
<dbReference type="GO" id="GO:0004731">
    <property type="term" value="F:purine-nucleoside phosphorylase activity"/>
    <property type="evidence" value="ECO:0007669"/>
    <property type="project" value="UniProtKB-EC"/>
</dbReference>
<evidence type="ECO:0000256" key="2">
    <source>
        <dbReference type="ARBA" id="ARBA00006751"/>
    </source>
</evidence>
<feature type="binding site" evidence="6">
    <location>
        <position position="113"/>
    </location>
    <ligand>
        <name>phosphate</name>
        <dbReference type="ChEBI" id="CHEBI:43474"/>
    </ligand>
</feature>
<feature type="domain" description="Nucleoside phosphorylase" evidence="7">
    <location>
        <begin position="23"/>
        <end position="270"/>
    </location>
</feature>
<feature type="binding site" evidence="6">
    <location>
        <position position="61"/>
    </location>
    <ligand>
        <name>phosphate</name>
        <dbReference type="ChEBI" id="CHEBI:43474"/>
    </ligand>
</feature>
<dbReference type="GO" id="GO:0009116">
    <property type="term" value="P:nucleoside metabolic process"/>
    <property type="evidence" value="ECO:0007669"/>
    <property type="project" value="InterPro"/>
</dbReference>
<dbReference type="PANTHER" id="PTHR11904">
    <property type="entry name" value="METHYLTHIOADENOSINE/PURINE NUCLEOSIDE PHOSPHORYLASE"/>
    <property type="match status" value="1"/>
</dbReference>
<evidence type="ECO:0000256" key="6">
    <source>
        <dbReference type="PIRSR" id="PIRSR000477-2"/>
    </source>
</evidence>
<dbReference type="InterPro" id="IPR011268">
    <property type="entry name" value="Purine_phosphorylase"/>
</dbReference>
<comment type="function">
    <text evidence="5">The purine nucleoside phosphorylases catalyze the phosphorolytic breakdown of the N-glycosidic bond in the beta-(deoxy)ribonucleoside molecules, with the formation of the corresponding free purine bases and pentose-1-phosphate.</text>
</comment>
<dbReference type="RefSeq" id="WP_289503257.1">
    <property type="nucleotide sequence ID" value="NZ_CP116805.1"/>
</dbReference>
<keyword evidence="4 5" id="KW-0808">Transferase</keyword>
<dbReference type="EC" id="2.4.2.1" evidence="5"/>
<feature type="binding site" evidence="6">
    <location>
        <position position="193"/>
    </location>
    <ligand>
        <name>a purine D-ribonucleoside</name>
        <dbReference type="ChEBI" id="CHEBI:142355"/>
    </ligand>
</feature>
<dbReference type="Pfam" id="PF01048">
    <property type="entry name" value="PNP_UDP_1"/>
    <property type="match status" value="1"/>
</dbReference>
<reference evidence="8" key="1">
    <citation type="submission" date="2023-01" db="EMBL/GenBank/DDBJ databases">
        <title>The genome sequence of Kordiimonadaceae bacterium 6D33.</title>
        <authorList>
            <person name="Liu Y."/>
        </authorList>
    </citation>
    <scope>NUCLEOTIDE SEQUENCE</scope>
    <source>
        <strain evidence="8">6D33</strain>
    </source>
</reference>
<feature type="binding site" evidence="6">
    <location>
        <position position="212"/>
    </location>
    <ligand>
        <name>phosphate</name>
        <dbReference type="ChEBI" id="CHEBI:43474"/>
    </ligand>
</feature>
<feature type="binding site" evidence="6">
    <location>
        <position position="30"/>
    </location>
    <ligand>
        <name>phosphate</name>
        <dbReference type="ChEBI" id="CHEBI:43474"/>
    </ligand>
</feature>
<comment type="pathway">
    <text evidence="1 5">Purine metabolism; purine nucleoside salvage.</text>
</comment>